<keyword evidence="7" id="KW-1185">Reference proteome</keyword>
<sequence>MENLSVKNPQNQAGFLSSLTFSWMTGILKLGYKQPLEEKHLFELDSEYHAEKLVADLEMEWLAEQRSCNARKTKPRFWRAMMRTISNKAFLVMIILRILYSLCFSGMPLLIWFFLKTIATTDSRESFVKILTLVLSFVLIPMIKSFSLIHLVFKSETAAIKLKASMIGLVQKQVSHKIATPEFL</sequence>
<dbReference type="PANTHER" id="PTHR24223:SF456">
    <property type="entry name" value="MULTIDRUG RESISTANCE-ASSOCIATED PROTEIN LETHAL(2)03659"/>
    <property type="match status" value="1"/>
</dbReference>
<name>A0AAD9PT08_ACRCE</name>
<feature type="transmembrane region" description="Helical" evidence="5">
    <location>
        <begin position="89"/>
        <end position="115"/>
    </location>
</feature>
<evidence type="ECO:0000256" key="3">
    <source>
        <dbReference type="ARBA" id="ARBA00022741"/>
    </source>
</evidence>
<organism evidence="6 7">
    <name type="scientific">Acropora cervicornis</name>
    <name type="common">Staghorn coral</name>
    <dbReference type="NCBI Taxonomy" id="6130"/>
    <lineage>
        <taxon>Eukaryota</taxon>
        <taxon>Metazoa</taxon>
        <taxon>Cnidaria</taxon>
        <taxon>Anthozoa</taxon>
        <taxon>Hexacorallia</taxon>
        <taxon>Scleractinia</taxon>
        <taxon>Astrocoeniina</taxon>
        <taxon>Acroporidae</taxon>
        <taxon>Acropora</taxon>
    </lineage>
</organism>
<dbReference type="Proteomes" id="UP001249851">
    <property type="component" value="Unassembled WGS sequence"/>
</dbReference>
<dbReference type="GO" id="GO:0042626">
    <property type="term" value="F:ATPase-coupled transmembrane transporter activity"/>
    <property type="evidence" value="ECO:0007669"/>
    <property type="project" value="TreeGrafter"/>
</dbReference>
<dbReference type="PANTHER" id="PTHR24223">
    <property type="entry name" value="ATP-BINDING CASSETTE SUB-FAMILY C"/>
    <property type="match status" value="1"/>
</dbReference>
<comment type="caution">
    <text evidence="6">The sequence shown here is derived from an EMBL/GenBank/DDBJ whole genome shotgun (WGS) entry which is preliminary data.</text>
</comment>
<comment type="subcellular location">
    <subcellularLocation>
        <location evidence="1">Membrane</location>
        <topology evidence="1">Multi-pass membrane protein</topology>
    </subcellularLocation>
</comment>
<evidence type="ECO:0000256" key="1">
    <source>
        <dbReference type="ARBA" id="ARBA00004141"/>
    </source>
</evidence>
<keyword evidence="3" id="KW-0547">Nucleotide-binding</keyword>
<dbReference type="GO" id="GO:0005524">
    <property type="term" value="F:ATP binding"/>
    <property type="evidence" value="ECO:0007669"/>
    <property type="project" value="UniProtKB-KW"/>
</dbReference>
<keyword evidence="5" id="KW-1133">Transmembrane helix</keyword>
<keyword evidence="5" id="KW-0812">Transmembrane</keyword>
<reference evidence="6" key="2">
    <citation type="journal article" date="2023" name="Science">
        <title>Genomic signatures of disease resistance in endangered staghorn corals.</title>
        <authorList>
            <person name="Vollmer S.V."/>
            <person name="Selwyn J.D."/>
            <person name="Despard B.A."/>
            <person name="Roesel C.L."/>
        </authorList>
    </citation>
    <scope>NUCLEOTIDE SEQUENCE</scope>
    <source>
        <strain evidence="6">K2</strain>
    </source>
</reference>
<evidence type="ECO:0000256" key="5">
    <source>
        <dbReference type="SAM" id="Phobius"/>
    </source>
</evidence>
<dbReference type="EMBL" id="JARQWQ010000144">
    <property type="protein sequence ID" value="KAK2548564.1"/>
    <property type="molecule type" value="Genomic_DNA"/>
</dbReference>
<keyword evidence="5" id="KW-0472">Membrane</keyword>
<evidence type="ECO:0000313" key="7">
    <source>
        <dbReference type="Proteomes" id="UP001249851"/>
    </source>
</evidence>
<evidence type="ECO:0000313" key="6">
    <source>
        <dbReference type="EMBL" id="KAK2548564.1"/>
    </source>
</evidence>
<protein>
    <submittedName>
        <fullName evidence="6">Metal resistance protein YCF1</fullName>
    </submittedName>
</protein>
<evidence type="ECO:0000256" key="4">
    <source>
        <dbReference type="ARBA" id="ARBA00022840"/>
    </source>
</evidence>
<accession>A0AAD9PT08</accession>
<feature type="transmembrane region" description="Helical" evidence="5">
    <location>
        <begin position="127"/>
        <end position="153"/>
    </location>
</feature>
<reference evidence="6" key="1">
    <citation type="journal article" date="2023" name="G3 (Bethesda)">
        <title>Whole genome assembly and annotation of the endangered Caribbean coral Acropora cervicornis.</title>
        <authorList>
            <person name="Selwyn J.D."/>
            <person name="Vollmer S.V."/>
        </authorList>
    </citation>
    <scope>NUCLEOTIDE SEQUENCE</scope>
    <source>
        <strain evidence="6">K2</strain>
    </source>
</reference>
<proteinExistence type="inferred from homology"/>
<dbReference type="AlphaFoldDB" id="A0AAD9PT08"/>
<keyword evidence="4" id="KW-0067">ATP-binding</keyword>
<evidence type="ECO:0000256" key="2">
    <source>
        <dbReference type="ARBA" id="ARBA00009726"/>
    </source>
</evidence>
<dbReference type="GO" id="GO:0016020">
    <property type="term" value="C:membrane"/>
    <property type="evidence" value="ECO:0007669"/>
    <property type="project" value="UniProtKB-SubCell"/>
</dbReference>
<comment type="similarity">
    <text evidence="2">Belongs to the ABC transporter superfamily. ABCC family. Conjugate transporter (TC 3.A.1.208) subfamily.</text>
</comment>
<gene>
    <name evidence="6" type="ORF">P5673_031234</name>
</gene>
<dbReference type="InterPro" id="IPR050173">
    <property type="entry name" value="ABC_transporter_C-like"/>
</dbReference>